<gene>
    <name evidence="1" type="ORF">E6Q11_05530</name>
</gene>
<accession>A0A5C7J3G8</accession>
<comment type="caution">
    <text evidence="1">The sequence shown here is derived from an EMBL/GenBank/DDBJ whole genome shotgun (WGS) entry which is preliminary data.</text>
</comment>
<sequence>MNSLTQLSSSIAWFRLHESAIKNEQERTLLNYKLLMHSCRSHGFRKQILGDLYLSFDQKELAQEQYCASYRLYMEISDFFHAAKILILMKKYGFEISSKRPSLLSELKKEKKKYILFIEELESN</sequence>
<name>A0A5C7J3G8_9BACT</name>
<protein>
    <submittedName>
        <fullName evidence="1">Uncharacterized protein</fullName>
    </submittedName>
</protein>
<proteinExistence type="predicted"/>
<reference evidence="1 2" key="1">
    <citation type="submission" date="2018-09" db="EMBL/GenBank/DDBJ databases">
        <title>Metagenome Assembled Genomes from an Advanced Water Purification Facility.</title>
        <authorList>
            <person name="Stamps B.W."/>
            <person name="Spear J.R."/>
        </authorList>
    </citation>
    <scope>NUCLEOTIDE SEQUENCE [LARGE SCALE GENOMIC DNA]</scope>
    <source>
        <strain evidence="1">Bin_63_2</strain>
    </source>
</reference>
<evidence type="ECO:0000313" key="2">
    <source>
        <dbReference type="Proteomes" id="UP000321026"/>
    </source>
</evidence>
<dbReference type="Proteomes" id="UP000321026">
    <property type="component" value="Unassembled WGS sequence"/>
</dbReference>
<dbReference type="EMBL" id="SSDS01000086">
    <property type="protein sequence ID" value="TXG76043.1"/>
    <property type="molecule type" value="Genomic_DNA"/>
</dbReference>
<evidence type="ECO:0000313" key="1">
    <source>
        <dbReference type="EMBL" id="TXG76043.1"/>
    </source>
</evidence>
<organism evidence="1 2">
    <name type="scientific">Candidatus Dojkabacteria bacterium</name>
    <dbReference type="NCBI Taxonomy" id="2099670"/>
    <lineage>
        <taxon>Bacteria</taxon>
        <taxon>Candidatus Dojkabacteria</taxon>
    </lineage>
</organism>
<dbReference type="AlphaFoldDB" id="A0A5C7J3G8"/>